<evidence type="ECO:0000313" key="5">
    <source>
        <dbReference type="Proteomes" id="UP000198705"/>
    </source>
</evidence>
<dbReference type="GO" id="GO:0000156">
    <property type="term" value="F:phosphorelay response regulator activity"/>
    <property type="evidence" value="ECO:0007669"/>
    <property type="project" value="InterPro"/>
</dbReference>
<feature type="domain" description="Response regulatory" evidence="2">
    <location>
        <begin position="8"/>
        <end position="121"/>
    </location>
</feature>
<dbReference type="PANTHER" id="PTHR37299">
    <property type="entry name" value="TRANSCRIPTIONAL REGULATOR-RELATED"/>
    <property type="match status" value="1"/>
</dbReference>
<dbReference type="SMART" id="SM00448">
    <property type="entry name" value="REC"/>
    <property type="match status" value="1"/>
</dbReference>
<evidence type="ECO:0000259" key="3">
    <source>
        <dbReference type="PROSITE" id="PS50930"/>
    </source>
</evidence>
<name>A0A1I5CDM9_9FLAO</name>
<dbReference type="PANTHER" id="PTHR37299:SF1">
    <property type="entry name" value="STAGE 0 SPORULATION PROTEIN A HOMOLOG"/>
    <property type="match status" value="1"/>
</dbReference>
<dbReference type="InterPro" id="IPR011006">
    <property type="entry name" value="CheY-like_superfamily"/>
</dbReference>
<evidence type="ECO:0000259" key="2">
    <source>
        <dbReference type="PROSITE" id="PS50110"/>
    </source>
</evidence>
<dbReference type="InterPro" id="IPR046947">
    <property type="entry name" value="LytR-like"/>
</dbReference>
<dbReference type="PROSITE" id="PS50110">
    <property type="entry name" value="RESPONSE_REGULATORY"/>
    <property type="match status" value="1"/>
</dbReference>
<dbReference type="AlphaFoldDB" id="A0A1I5CDM9"/>
<dbReference type="EMBL" id="FOVN01000005">
    <property type="protein sequence ID" value="SFN85125.1"/>
    <property type="molecule type" value="Genomic_DNA"/>
</dbReference>
<dbReference type="Gene3D" id="3.40.50.2300">
    <property type="match status" value="1"/>
</dbReference>
<feature type="modified residue" description="4-aspartylphosphate" evidence="1">
    <location>
        <position position="58"/>
    </location>
</feature>
<accession>A0A1I5CDM9</accession>
<evidence type="ECO:0000313" key="4">
    <source>
        <dbReference type="EMBL" id="SFN85125.1"/>
    </source>
</evidence>
<dbReference type="SUPFAM" id="SSF52172">
    <property type="entry name" value="CheY-like"/>
    <property type="match status" value="1"/>
</dbReference>
<protein>
    <submittedName>
        <fullName evidence="4">Two component transcriptional regulator, LytTR family</fullName>
    </submittedName>
</protein>
<sequence length="222" mass="25224">MTSYQNTKILIVEDDVIIAEYIADLLQDEQFSNLKIVHDKNSALHEMASFLPDIILMDINLSGLNDGIELSKSKNTNATVIFITGQSDFALMNEALKTNPDAYLTKPIKRVDVLASISLAIQKKQKQSFQFKDGYDIVNLEYDAIKYIMADGNYSNIYTTSKKYTIRQSLSTIFKQLPLDIFKQTHRSYVVNKSKVLRITASSVFVNDVEIPLSRTYIKGFK</sequence>
<dbReference type="InterPro" id="IPR007492">
    <property type="entry name" value="LytTR_DNA-bd_dom"/>
</dbReference>
<keyword evidence="1" id="KW-0597">Phosphoprotein</keyword>
<proteinExistence type="predicted"/>
<dbReference type="GO" id="GO:0003677">
    <property type="term" value="F:DNA binding"/>
    <property type="evidence" value="ECO:0007669"/>
    <property type="project" value="InterPro"/>
</dbReference>
<dbReference type="InterPro" id="IPR001789">
    <property type="entry name" value="Sig_transdc_resp-reg_receiver"/>
</dbReference>
<dbReference type="Proteomes" id="UP000198705">
    <property type="component" value="Unassembled WGS sequence"/>
</dbReference>
<keyword evidence="5" id="KW-1185">Reference proteome</keyword>
<dbReference type="Pfam" id="PF00072">
    <property type="entry name" value="Response_reg"/>
    <property type="match status" value="1"/>
</dbReference>
<reference evidence="5" key="1">
    <citation type="submission" date="2016-10" db="EMBL/GenBank/DDBJ databases">
        <authorList>
            <person name="Varghese N."/>
            <person name="Submissions S."/>
        </authorList>
    </citation>
    <scope>NUCLEOTIDE SEQUENCE [LARGE SCALE GENOMIC DNA]</scope>
    <source>
        <strain evidence="5">DSM 23925</strain>
    </source>
</reference>
<dbReference type="SMART" id="SM00850">
    <property type="entry name" value="LytTR"/>
    <property type="match status" value="1"/>
</dbReference>
<dbReference type="PROSITE" id="PS50930">
    <property type="entry name" value="HTH_LYTTR"/>
    <property type="match status" value="1"/>
</dbReference>
<organism evidence="4 5">
    <name type="scientific">Bizionia echini</name>
    <dbReference type="NCBI Taxonomy" id="649333"/>
    <lineage>
        <taxon>Bacteria</taxon>
        <taxon>Pseudomonadati</taxon>
        <taxon>Bacteroidota</taxon>
        <taxon>Flavobacteriia</taxon>
        <taxon>Flavobacteriales</taxon>
        <taxon>Flavobacteriaceae</taxon>
        <taxon>Bizionia</taxon>
    </lineage>
</organism>
<dbReference type="Gene3D" id="2.40.50.1020">
    <property type="entry name" value="LytTr DNA-binding domain"/>
    <property type="match status" value="1"/>
</dbReference>
<dbReference type="STRING" id="649333.SAMN04487989_10512"/>
<evidence type="ECO:0000256" key="1">
    <source>
        <dbReference type="PROSITE-ProRule" id="PRU00169"/>
    </source>
</evidence>
<dbReference type="RefSeq" id="WP_177209032.1">
    <property type="nucleotide sequence ID" value="NZ_FOVN01000005.1"/>
</dbReference>
<dbReference type="Pfam" id="PF04397">
    <property type="entry name" value="LytTR"/>
    <property type="match status" value="1"/>
</dbReference>
<gene>
    <name evidence="4" type="ORF">SAMN04487989_10512</name>
</gene>
<feature type="domain" description="HTH LytTR-type" evidence="3">
    <location>
        <begin position="129"/>
        <end position="222"/>
    </location>
</feature>